<evidence type="ECO:0000313" key="7">
    <source>
        <dbReference type="EMBL" id="CAG2238161.1"/>
    </source>
</evidence>
<feature type="chain" id="PRO_5035935085" description="Receptor ligand binding region domain-containing protein" evidence="5">
    <location>
        <begin position="25"/>
        <end position="262"/>
    </location>
</feature>
<dbReference type="SUPFAM" id="SSF53822">
    <property type="entry name" value="Periplasmic binding protein-like I"/>
    <property type="match status" value="1"/>
</dbReference>
<dbReference type="OrthoDB" id="6123514at2759"/>
<evidence type="ECO:0000256" key="1">
    <source>
        <dbReference type="ARBA" id="ARBA00004370"/>
    </source>
</evidence>
<dbReference type="Pfam" id="PF01094">
    <property type="entry name" value="ANF_receptor"/>
    <property type="match status" value="1"/>
</dbReference>
<keyword evidence="3" id="KW-1133">Transmembrane helix</keyword>
<feature type="domain" description="Receptor ligand binding region" evidence="6">
    <location>
        <begin position="64"/>
        <end position="255"/>
    </location>
</feature>
<sequence length="262" mass="30734">MMMDSQSMVTRIALVLLFRNFIIAELRDRNIQWQIPIGIIQDRRDEVTFTGFYYSVTLKQQTQTFELHTPVEYVDKSDSYKLAQAICTSMSNGVFALFGTKSYRSQDILTSYSDKFHMPYITISSILESTQGKYEVHMKPPLTRILRDLIFAKKWKNIFYVYDSDAGLMRYQELRELLLQNNTDQPVHIKIRRIQNIKQAHDDLKSLDSQELRSTTKQILIDLESEESYAVILQQIREVGMNKQNYSYILATQVRETSKIVN</sequence>
<name>A0A8S3UBA2_MYTED</name>
<keyword evidence="5" id="KW-0732">Signal</keyword>
<comment type="subcellular location">
    <subcellularLocation>
        <location evidence="1">Membrane</location>
    </subcellularLocation>
</comment>
<evidence type="ECO:0000256" key="3">
    <source>
        <dbReference type="ARBA" id="ARBA00022989"/>
    </source>
</evidence>
<dbReference type="AlphaFoldDB" id="A0A8S3UBA2"/>
<keyword evidence="8" id="KW-1185">Reference proteome</keyword>
<comment type="caution">
    <text evidence="7">The sequence shown here is derived from an EMBL/GenBank/DDBJ whole genome shotgun (WGS) entry which is preliminary data.</text>
</comment>
<feature type="signal peptide" evidence="5">
    <location>
        <begin position="1"/>
        <end position="24"/>
    </location>
</feature>
<evidence type="ECO:0000259" key="6">
    <source>
        <dbReference type="Pfam" id="PF01094"/>
    </source>
</evidence>
<evidence type="ECO:0000256" key="5">
    <source>
        <dbReference type="SAM" id="SignalP"/>
    </source>
</evidence>
<reference evidence="7" key="1">
    <citation type="submission" date="2021-03" db="EMBL/GenBank/DDBJ databases">
        <authorList>
            <person name="Bekaert M."/>
        </authorList>
    </citation>
    <scope>NUCLEOTIDE SEQUENCE</scope>
</reference>
<gene>
    <name evidence="7" type="ORF">MEDL_50586</name>
</gene>
<keyword evidence="2" id="KW-0812">Transmembrane</keyword>
<dbReference type="InterPro" id="IPR028082">
    <property type="entry name" value="Peripla_BP_I"/>
</dbReference>
<evidence type="ECO:0000256" key="2">
    <source>
        <dbReference type="ARBA" id="ARBA00022692"/>
    </source>
</evidence>
<keyword evidence="4" id="KW-0472">Membrane</keyword>
<organism evidence="7 8">
    <name type="scientific">Mytilus edulis</name>
    <name type="common">Blue mussel</name>
    <dbReference type="NCBI Taxonomy" id="6550"/>
    <lineage>
        <taxon>Eukaryota</taxon>
        <taxon>Metazoa</taxon>
        <taxon>Spiralia</taxon>
        <taxon>Lophotrochozoa</taxon>
        <taxon>Mollusca</taxon>
        <taxon>Bivalvia</taxon>
        <taxon>Autobranchia</taxon>
        <taxon>Pteriomorphia</taxon>
        <taxon>Mytilida</taxon>
        <taxon>Mytiloidea</taxon>
        <taxon>Mytilidae</taxon>
        <taxon>Mytilinae</taxon>
        <taxon>Mytilus</taxon>
    </lineage>
</organism>
<dbReference type="GO" id="GO:0016020">
    <property type="term" value="C:membrane"/>
    <property type="evidence" value="ECO:0007669"/>
    <property type="project" value="UniProtKB-SubCell"/>
</dbReference>
<protein>
    <recommendedName>
        <fullName evidence="6">Receptor ligand binding region domain-containing protein</fullName>
    </recommendedName>
</protein>
<dbReference type="Proteomes" id="UP000683360">
    <property type="component" value="Unassembled WGS sequence"/>
</dbReference>
<dbReference type="EMBL" id="CAJPWZ010002417">
    <property type="protein sequence ID" value="CAG2238161.1"/>
    <property type="molecule type" value="Genomic_DNA"/>
</dbReference>
<dbReference type="Gene3D" id="3.40.50.2300">
    <property type="match status" value="2"/>
</dbReference>
<proteinExistence type="predicted"/>
<dbReference type="InterPro" id="IPR001828">
    <property type="entry name" value="ANF_lig-bd_rcpt"/>
</dbReference>
<accession>A0A8S3UBA2</accession>
<evidence type="ECO:0000256" key="4">
    <source>
        <dbReference type="ARBA" id="ARBA00023136"/>
    </source>
</evidence>
<evidence type="ECO:0000313" key="8">
    <source>
        <dbReference type="Proteomes" id="UP000683360"/>
    </source>
</evidence>